<dbReference type="AlphaFoldDB" id="A0A068VMD7"/>
<dbReference type="PROSITE" id="PS51382">
    <property type="entry name" value="SPX"/>
    <property type="match status" value="1"/>
</dbReference>
<dbReference type="FunCoup" id="A0A068VMD7">
    <property type="interactions" value="274"/>
</dbReference>
<dbReference type="InParanoid" id="A0A068VMD7"/>
<dbReference type="CDD" id="cd23127">
    <property type="entry name" value="RING-HC_BAH1-like"/>
    <property type="match status" value="1"/>
</dbReference>
<accession>A0A068VMD7</accession>
<dbReference type="InterPro" id="IPR004331">
    <property type="entry name" value="SPX_dom"/>
</dbReference>
<evidence type="ECO:0000256" key="8">
    <source>
        <dbReference type="ARBA" id="ARBA00022833"/>
    </source>
</evidence>
<name>A0A068VMD7_COFCA</name>
<dbReference type="SMART" id="SM00184">
    <property type="entry name" value="RING"/>
    <property type="match status" value="1"/>
</dbReference>
<dbReference type="PhylomeDB" id="A0A068VMD7"/>
<dbReference type="GO" id="GO:0008270">
    <property type="term" value="F:zinc ion binding"/>
    <property type="evidence" value="ECO:0007669"/>
    <property type="project" value="UniProtKB-KW"/>
</dbReference>
<dbReference type="Gene3D" id="3.30.40.10">
    <property type="entry name" value="Zinc/RING finger domain, C3HC4 (zinc finger)"/>
    <property type="match status" value="1"/>
</dbReference>
<dbReference type="GO" id="GO:0061630">
    <property type="term" value="F:ubiquitin protein ligase activity"/>
    <property type="evidence" value="ECO:0007669"/>
    <property type="project" value="UniProtKB-EC"/>
</dbReference>
<dbReference type="InterPro" id="IPR017907">
    <property type="entry name" value="Znf_RING_CS"/>
</dbReference>
<dbReference type="UniPathway" id="UPA00143"/>
<evidence type="ECO:0000313" key="13">
    <source>
        <dbReference type="Proteomes" id="UP000295252"/>
    </source>
</evidence>
<dbReference type="InterPro" id="IPR013083">
    <property type="entry name" value="Znf_RING/FYVE/PHD"/>
</dbReference>
<keyword evidence="7" id="KW-0833">Ubl conjugation pathway</keyword>
<dbReference type="InterPro" id="IPR001841">
    <property type="entry name" value="Znf_RING"/>
</dbReference>
<comment type="catalytic activity">
    <reaction evidence="1">
        <text>S-ubiquitinyl-[E2 ubiquitin-conjugating enzyme]-L-cysteine + [acceptor protein]-L-lysine = [E2 ubiquitin-conjugating enzyme]-L-cysteine + N(6)-ubiquitinyl-[acceptor protein]-L-lysine.</text>
        <dbReference type="EC" id="2.3.2.27"/>
    </reaction>
</comment>
<evidence type="ECO:0000256" key="2">
    <source>
        <dbReference type="ARBA" id="ARBA00004906"/>
    </source>
</evidence>
<dbReference type="EMBL" id="HG740953">
    <property type="protein sequence ID" value="CDP20843.1"/>
    <property type="molecule type" value="Genomic_DNA"/>
</dbReference>
<feature type="domain" description="RING-type" evidence="10">
    <location>
        <begin position="232"/>
        <end position="281"/>
    </location>
</feature>
<dbReference type="STRING" id="49390.A0A068VMD7"/>
<dbReference type="PANTHER" id="PTHR46764">
    <property type="entry name" value="E3 UBIQUITIN-PROTEIN LIGASE BAH1"/>
    <property type="match status" value="1"/>
</dbReference>
<organism evidence="12 13">
    <name type="scientific">Coffea canephora</name>
    <name type="common">Robusta coffee</name>
    <dbReference type="NCBI Taxonomy" id="49390"/>
    <lineage>
        <taxon>Eukaryota</taxon>
        <taxon>Viridiplantae</taxon>
        <taxon>Streptophyta</taxon>
        <taxon>Embryophyta</taxon>
        <taxon>Tracheophyta</taxon>
        <taxon>Spermatophyta</taxon>
        <taxon>Magnoliopsida</taxon>
        <taxon>eudicotyledons</taxon>
        <taxon>Gunneridae</taxon>
        <taxon>Pentapetalae</taxon>
        <taxon>asterids</taxon>
        <taxon>lamiids</taxon>
        <taxon>Gentianales</taxon>
        <taxon>Rubiaceae</taxon>
        <taxon>Ixoroideae</taxon>
        <taxon>Gardenieae complex</taxon>
        <taxon>Bertiereae - Coffeeae clade</taxon>
        <taxon>Coffeeae</taxon>
        <taxon>Coffea</taxon>
    </lineage>
</organism>
<dbReference type="Gramene" id="CDP20843">
    <property type="protein sequence ID" value="CDP20843"/>
    <property type="gene ID" value="GSCOC_T00013392001"/>
</dbReference>
<sequence>MKFCKKYEEYMQGQCQRKKLPGVGFKNLKKILKRCRRHLQSRDNAALVPDHFGDSTLCGRSSSCPDSCPVCDGTFFPSLLKEMSEVVGFFNENAQRLLELHLASGFRKCFIWFKDKIQGNHIALIEEGKELVTYALINAIALRKILKKYDKIHYSKQGQVFKSQAHSRNLEILQSPWLCELMAFHINSQETKANTRNAPALFNGCSLIFKDEKPSLSCELFDSVKLELDLTCSICLDTVFDPVSLTCGHIFCYMCACKAGSVTIVDGLKAASPKEKCPLCREAGVYEGAVHLEELNILLSQSCPEYWAARLQSERAERIRQAKEHWESQCRAFMGI</sequence>
<protein>
    <recommendedName>
        <fullName evidence="3">RING-type E3 ubiquitin transferase</fullName>
        <ecNumber evidence="3">2.3.2.27</ecNumber>
    </recommendedName>
</protein>
<evidence type="ECO:0000313" key="12">
    <source>
        <dbReference type="EMBL" id="CDP20843.1"/>
    </source>
</evidence>
<dbReference type="OrthoDB" id="6105938at2759"/>
<evidence type="ECO:0000256" key="7">
    <source>
        <dbReference type="ARBA" id="ARBA00022786"/>
    </source>
</evidence>
<evidence type="ECO:0000256" key="6">
    <source>
        <dbReference type="ARBA" id="ARBA00022771"/>
    </source>
</evidence>
<dbReference type="SUPFAM" id="SSF57850">
    <property type="entry name" value="RING/U-box"/>
    <property type="match status" value="1"/>
</dbReference>
<gene>
    <name evidence="12" type="ORF">GSCOC_T00013392001</name>
</gene>
<keyword evidence="8" id="KW-0862">Zinc</keyword>
<keyword evidence="4" id="KW-0808">Transferase</keyword>
<dbReference type="InterPro" id="IPR018957">
    <property type="entry name" value="Znf_C3HC4_RING-type"/>
</dbReference>
<dbReference type="Proteomes" id="UP000295252">
    <property type="component" value="Chromosome XI"/>
</dbReference>
<keyword evidence="13" id="KW-1185">Reference proteome</keyword>
<keyword evidence="5" id="KW-0479">Metal-binding</keyword>
<evidence type="ECO:0000256" key="1">
    <source>
        <dbReference type="ARBA" id="ARBA00000900"/>
    </source>
</evidence>
<evidence type="ECO:0000256" key="9">
    <source>
        <dbReference type="PROSITE-ProRule" id="PRU00175"/>
    </source>
</evidence>
<dbReference type="OMA" id="MCACSSA"/>
<dbReference type="CDD" id="cd14482">
    <property type="entry name" value="SPX_BAH1-like"/>
    <property type="match status" value="1"/>
</dbReference>
<evidence type="ECO:0000256" key="5">
    <source>
        <dbReference type="ARBA" id="ARBA00022723"/>
    </source>
</evidence>
<keyword evidence="6 9" id="KW-0863">Zinc-finger</keyword>
<reference evidence="13" key="1">
    <citation type="journal article" date="2014" name="Science">
        <title>The coffee genome provides insight into the convergent evolution of caffeine biosynthesis.</title>
        <authorList>
            <person name="Denoeud F."/>
            <person name="Carretero-Paulet L."/>
            <person name="Dereeper A."/>
            <person name="Droc G."/>
            <person name="Guyot R."/>
            <person name="Pietrella M."/>
            <person name="Zheng C."/>
            <person name="Alberti A."/>
            <person name="Anthony F."/>
            <person name="Aprea G."/>
            <person name="Aury J.M."/>
            <person name="Bento P."/>
            <person name="Bernard M."/>
            <person name="Bocs S."/>
            <person name="Campa C."/>
            <person name="Cenci A."/>
            <person name="Combes M.C."/>
            <person name="Crouzillat D."/>
            <person name="Da Silva C."/>
            <person name="Daddiego L."/>
            <person name="De Bellis F."/>
            <person name="Dussert S."/>
            <person name="Garsmeur O."/>
            <person name="Gayraud T."/>
            <person name="Guignon V."/>
            <person name="Jahn K."/>
            <person name="Jamilloux V."/>
            <person name="Joet T."/>
            <person name="Labadie K."/>
            <person name="Lan T."/>
            <person name="Leclercq J."/>
            <person name="Lepelley M."/>
            <person name="Leroy T."/>
            <person name="Li L.T."/>
            <person name="Librado P."/>
            <person name="Lopez L."/>
            <person name="Munoz A."/>
            <person name="Noel B."/>
            <person name="Pallavicini A."/>
            <person name="Perrotta G."/>
            <person name="Poncet V."/>
            <person name="Pot D."/>
            <person name="Priyono X."/>
            <person name="Rigoreau M."/>
            <person name="Rouard M."/>
            <person name="Rozas J."/>
            <person name="Tranchant-Dubreuil C."/>
            <person name="VanBuren R."/>
            <person name="Zhang Q."/>
            <person name="Andrade A.C."/>
            <person name="Argout X."/>
            <person name="Bertrand B."/>
            <person name="de Kochko A."/>
            <person name="Graziosi G."/>
            <person name="Henry R.J."/>
            <person name="Jayarama X."/>
            <person name="Ming R."/>
            <person name="Nagai C."/>
            <person name="Rounsley S."/>
            <person name="Sankoff D."/>
            <person name="Giuliano G."/>
            <person name="Albert V.A."/>
            <person name="Wincker P."/>
            <person name="Lashermes P."/>
        </authorList>
    </citation>
    <scope>NUCLEOTIDE SEQUENCE [LARGE SCALE GENOMIC DNA]</scope>
    <source>
        <strain evidence="13">cv. DH200-94</strain>
    </source>
</reference>
<dbReference type="EC" id="2.3.2.27" evidence="3"/>
<comment type="pathway">
    <text evidence="2">Protein modification; protein ubiquitination.</text>
</comment>
<dbReference type="GO" id="GO:0016567">
    <property type="term" value="P:protein ubiquitination"/>
    <property type="evidence" value="ECO:0007669"/>
    <property type="project" value="UniProtKB-UniPathway"/>
</dbReference>
<dbReference type="PANTHER" id="PTHR46764:SF1">
    <property type="entry name" value="E3 UBIQUITIN-PROTEIN LIGASE NLA"/>
    <property type="match status" value="1"/>
</dbReference>
<evidence type="ECO:0000256" key="3">
    <source>
        <dbReference type="ARBA" id="ARBA00012483"/>
    </source>
</evidence>
<feature type="domain" description="SPX" evidence="11">
    <location>
        <begin position="1"/>
        <end position="163"/>
    </location>
</feature>
<dbReference type="PROSITE" id="PS50089">
    <property type="entry name" value="ZF_RING_2"/>
    <property type="match status" value="1"/>
</dbReference>
<evidence type="ECO:0000256" key="4">
    <source>
        <dbReference type="ARBA" id="ARBA00022679"/>
    </source>
</evidence>
<dbReference type="PROSITE" id="PS00518">
    <property type="entry name" value="ZF_RING_1"/>
    <property type="match status" value="1"/>
</dbReference>
<evidence type="ECO:0000259" key="11">
    <source>
        <dbReference type="PROSITE" id="PS51382"/>
    </source>
</evidence>
<evidence type="ECO:0000259" key="10">
    <source>
        <dbReference type="PROSITE" id="PS50089"/>
    </source>
</evidence>
<dbReference type="InterPro" id="IPR033326">
    <property type="entry name" value="BAH1"/>
</dbReference>
<dbReference type="Pfam" id="PF00097">
    <property type="entry name" value="zf-C3HC4"/>
    <property type="match status" value="1"/>
</dbReference>
<proteinExistence type="predicted"/>